<feature type="region of interest" description="Disordered" evidence="2">
    <location>
        <begin position="264"/>
        <end position="361"/>
    </location>
</feature>
<evidence type="ECO:0000313" key="4">
    <source>
        <dbReference type="EMBL" id="KPI45222.1"/>
    </source>
</evidence>
<feature type="transmembrane region" description="Helical" evidence="3">
    <location>
        <begin position="177"/>
        <end position="198"/>
    </location>
</feature>
<keyword evidence="1" id="KW-0175">Coiled coil</keyword>
<gene>
    <name evidence="4" type="ORF">AB675_2534</name>
</gene>
<evidence type="ECO:0000256" key="1">
    <source>
        <dbReference type="SAM" id="Coils"/>
    </source>
</evidence>
<dbReference type="GeneID" id="28734392"/>
<reference evidence="4 5" key="1">
    <citation type="submission" date="2015-06" db="EMBL/GenBank/DDBJ databases">
        <title>Draft genome of the ant-associated black yeast Phialophora attae CBS 131958.</title>
        <authorList>
            <person name="Moreno L.F."/>
            <person name="Stielow B.J."/>
            <person name="de Hoog S."/>
            <person name="Vicente V.A."/>
            <person name="Weiss V.A."/>
            <person name="de Vries M."/>
            <person name="Cruz L.M."/>
            <person name="Souza E.M."/>
        </authorList>
    </citation>
    <scope>NUCLEOTIDE SEQUENCE [LARGE SCALE GENOMIC DNA]</scope>
    <source>
        <strain evidence="4 5">CBS 131958</strain>
    </source>
</reference>
<feature type="transmembrane region" description="Helical" evidence="3">
    <location>
        <begin position="116"/>
        <end position="136"/>
    </location>
</feature>
<dbReference type="AlphaFoldDB" id="A0A0N1HAX0"/>
<dbReference type="VEuPathDB" id="FungiDB:AB675_2534"/>
<keyword evidence="3" id="KW-0472">Membrane</keyword>
<dbReference type="Proteomes" id="UP000038010">
    <property type="component" value="Unassembled WGS sequence"/>
</dbReference>
<dbReference type="OrthoDB" id="5352400at2759"/>
<dbReference type="RefSeq" id="XP_018005185.1">
    <property type="nucleotide sequence ID" value="XM_018142512.1"/>
</dbReference>
<feature type="transmembrane region" description="Helical" evidence="3">
    <location>
        <begin position="86"/>
        <end position="104"/>
    </location>
</feature>
<proteinExistence type="predicted"/>
<dbReference type="EMBL" id="LFJN01000002">
    <property type="protein sequence ID" value="KPI45222.1"/>
    <property type="molecule type" value="Genomic_DNA"/>
</dbReference>
<feature type="compositionally biased region" description="Low complexity" evidence="2">
    <location>
        <begin position="318"/>
        <end position="331"/>
    </location>
</feature>
<evidence type="ECO:0000256" key="3">
    <source>
        <dbReference type="SAM" id="Phobius"/>
    </source>
</evidence>
<keyword evidence="3" id="KW-0812">Transmembrane</keyword>
<organism evidence="4 5">
    <name type="scientific">Cyphellophora attinorum</name>
    <dbReference type="NCBI Taxonomy" id="1664694"/>
    <lineage>
        <taxon>Eukaryota</taxon>
        <taxon>Fungi</taxon>
        <taxon>Dikarya</taxon>
        <taxon>Ascomycota</taxon>
        <taxon>Pezizomycotina</taxon>
        <taxon>Eurotiomycetes</taxon>
        <taxon>Chaetothyriomycetidae</taxon>
        <taxon>Chaetothyriales</taxon>
        <taxon>Cyphellophoraceae</taxon>
        <taxon>Cyphellophora</taxon>
    </lineage>
</organism>
<protein>
    <submittedName>
        <fullName evidence="4">Uncharacterized protein</fullName>
    </submittedName>
</protein>
<name>A0A0N1HAX0_9EURO</name>
<evidence type="ECO:0000313" key="5">
    <source>
        <dbReference type="Proteomes" id="UP000038010"/>
    </source>
</evidence>
<evidence type="ECO:0000256" key="2">
    <source>
        <dbReference type="SAM" id="MobiDB-lite"/>
    </source>
</evidence>
<sequence>MARKRSSWFLSKRWRPNKWVYYILVGVELGLTIALLALFGIAAPDTYRTKLWQDGADNGFNSSPLTGLYAAANYQSYSTPMVWSKFITNYNLVIVVLSVFLLLVKSIMYMLNVFPPILSALLHAALVALYTTSVYYQASSDKSDPEHPQNGPPWYITKSCSVAHDPNNVHYCTQAKAAFAATTTLLGIFVTYLGLSIYSALPSKAHREEVAAERKERDEKYARLEAAHEEAKAAQPHAYGMPPETPGLQSGMNPVTPRTHAFQKLDGVPVGPAPKSKKMAPLRTHFSSPNRPVSPRESIISQGGMRSPGNASFKERAAAQAQSAVGAGDSATSPQSQAVPQPGEPMYFPPPPKKSDKGKKK</sequence>
<keyword evidence="3" id="KW-1133">Transmembrane helix</keyword>
<keyword evidence="5" id="KW-1185">Reference proteome</keyword>
<dbReference type="STRING" id="1664694.A0A0N1HAX0"/>
<feature type="transmembrane region" description="Helical" evidence="3">
    <location>
        <begin position="20"/>
        <end position="43"/>
    </location>
</feature>
<accession>A0A0N1HAX0</accession>
<comment type="caution">
    <text evidence="4">The sequence shown here is derived from an EMBL/GenBank/DDBJ whole genome shotgun (WGS) entry which is preliminary data.</text>
</comment>
<feature type="coiled-coil region" evidence="1">
    <location>
        <begin position="207"/>
        <end position="234"/>
    </location>
</feature>